<name>A0ABY4R5W1_9GAMM</name>
<keyword evidence="10" id="KW-1185">Reference proteome</keyword>
<protein>
    <recommendedName>
        <fullName evidence="3">UPF0266 membrane protein YobD</fullName>
    </recommendedName>
</protein>
<comment type="subcellular location">
    <subcellularLocation>
        <location evidence="1">Cell membrane</location>
        <topology evidence="1">Multi-pass membrane protein</topology>
    </subcellularLocation>
</comment>
<keyword evidence="6 8" id="KW-1133">Transmembrane helix</keyword>
<keyword evidence="4" id="KW-1003">Cell membrane</keyword>
<keyword evidence="7 8" id="KW-0472">Membrane</keyword>
<evidence type="ECO:0000256" key="8">
    <source>
        <dbReference type="SAM" id="Phobius"/>
    </source>
</evidence>
<feature type="transmembrane region" description="Helical" evidence="8">
    <location>
        <begin position="47"/>
        <end position="68"/>
    </location>
</feature>
<reference evidence="9" key="1">
    <citation type="submission" date="2021-09" db="EMBL/GenBank/DDBJ databases">
        <title>First case of bloodstream infection caused by Mixta hanseatica sp. nov., a member of the Erwiniaceae family.</title>
        <authorList>
            <person name="Both A."/>
            <person name="Huang J."/>
            <person name="Wenzel P."/>
            <person name="Aepfelbacher M."/>
            <person name="Rohde H."/>
            <person name="Christner M."/>
            <person name="Hentschke M."/>
        </authorList>
    </citation>
    <scope>NUCLEOTIDE SEQUENCE</scope>
    <source>
        <strain evidence="9">X22927</strain>
    </source>
</reference>
<dbReference type="EMBL" id="CP082904">
    <property type="protein sequence ID" value="UQY42608.1"/>
    <property type="molecule type" value="Genomic_DNA"/>
</dbReference>
<evidence type="ECO:0000256" key="4">
    <source>
        <dbReference type="ARBA" id="ARBA00022475"/>
    </source>
</evidence>
<evidence type="ECO:0000313" key="10">
    <source>
        <dbReference type="Proteomes" id="UP001056635"/>
    </source>
</evidence>
<proteinExistence type="inferred from homology"/>
<evidence type="ECO:0000256" key="3">
    <source>
        <dbReference type="ARBA" id="ARBA00019407"/>
    </source>
</evidence>
<gene>
    <name evidence="9" type="ORF">K6958_11665</name>
</gene>
<accession>A0ABY4R5W1</accession>
<evidence type="ECO:0000256" key="2">
    <source>
        <dbReference type="ARBA" id="ARBA00009962"/>
    </source>
</evidence>
<comment type="similarity">
    <text evidence="2">Belongs to the UPF0266 family.</text>
</comment>
<dbReference type="InterPro" id="IPR009328">
    <property type="entry name" value="DUF986"/>
</dbReference>
<evidence type="ECO:0000256" key="5">
    <source>
        <dbReference type="ARBA" id="ARBA00022692"/>
    </source>
</evidence>
<keyword evidence="5 8" id="KW-0812">Transmembrane</keyword>
<evidence type="ECO:0000256" key="1">
    <source>
        <dbReference type="ARBA" id="ARBA00004651"/>
    </source>
</evidence>
<dbReference type="Pfam" id="PF06173">
    <property type="entry name" value="DUF986"/>
    <property type="match status" value="1"/>
</dbReference>
<dbReference type="Proteomes" id="UP001056635">
    <property type="component" value="Chromosome"/>
</dbReference>
<feature type="transmembrane region" description="Helical" evidence="8">
    <location>
        <begin position="6"/>
        <end position="26"/>
    </location>
</feature>
<evidence type="ECO:0000256" key="7">
    <source>
        <dbReference type="ARBA" id="ARBA00023136"/>
    </source>
</evidence>
<organism evidence="9 10">
    <name type="scientific">Mixta hanseatica</name>
    <dbReference type="NCBI Taxonomy" id="2872648"/>
    <lineage>
        <taxon>Bacteria</taxon>
        <taxon>Pseudomonadati</taxon>
        <taxon>Pseudomonadota</taxon>
        <taxon>Gammaproteobacteria</taxon>
        <taxon>Enterobacterales</taxon>
        <taxon>Erwiniaceae</taxon>
        <taxon>Mixta</taxon>
    </lineage>
</organism>
<sequence length="80" mass="9427">MPLTDVVLVLFIALLLLYAIYDQWIMPRRHGKTLLQVPLQRRSKIDNIIFIGLIGNDSNLLIVFYVQIMPDDFVMQLHRF</sequence>
<evidence type="ECO:0000256" key="6">
    <source>
        <dbReference type="ARBA" id="ARBA00022989"/>
    </source>
</evidence>
<evidence type="ECO:0000313" key="9">
    <source>
        <dbReference type="EMBL" id="UQY42608.1"/>
    </source>
</evidence>